<evidence type="ECO:0000313" key="2">
    <source>
        <dbReference type="Proteomes" id="UP000195331"/>
    </source>
</evidence>
<dbReference type="Gene3D" id="3.40.50.300">
    <property type="entry name" value="P-loop containing nucleotide triphosphate hydrolases"/>
    <property type="match status" value="1"/>
</dbReference>
<dbReference type="EMBL" id="CP020809">
    <property type="protein sequence ID" value="ART69113.1"/>
    <property type="molecule type" value="Genomic_DNA"/>
</dbReference>
<dbReference type="OrthoDB" id="3188010at2"/>
<name>A0A1Y0C1Q3_9MYCO</name>
<evidence type="ECO:0008006" key="3">
    <source>
        <dbReference type="Google" id="ProtNLM"/>
    </source>
</evidence>
<dbReference type="Proteomes" id="UP000195331">
    <property type="component" value="Chromosome"/>
</dbReference>
<organism evidence="1 2">
    <name type="scientific">Mycobacterium dioxanotrophicus</name>
    <dbReference type="NCBI Taxonomy" id="482462"/>
    <lineage>
        <taxon>Bacteria</taxon>
        <taxon>Bacillati</taxon>
        <taxon>Actinomycetota</taxon>
        <taxon>Actinomycetes</taxon>
        <taxon>Mycobacteriales</taxon>
        <taxon>Mycobacteriaceae</taxon>
        <taxon>Mycobacterium</taxon>
    </lineage>
</organism>
<reference evidence="1 2" key="1">
    <citation type="submission" date="2017-04" db="EMBL/GenBank/DDBJ databases">
        <title>Whole Genome Sequence of 1,4-Dioxane Degrading Bacterium Mycobacterium dioxanotrophicus PH-06.</title>
        <authorList>
            <person name="He Y."/>
        </authorList>
    </citation>
    <scope>NUCLEOTIDE SEQUENCE [LARGE SCALE GENOMIC DNA]</scope>
    <source>
        <strain evidence="1 2">PH-06</strain>
    </source>
</reference>
<accession>A0A1Y0C1Q3</accession>
<dbReference type="AlphaFoldDB" id="A0A1Y0C1Q3"/>
<keyword evidence="2" id="KW-1185">Reference proteome</keyword>
<protein>
    <recommendedName>
        <fullName evidence="3">Terminase</fullName>
    </recommendedName>
</protein>
<gene>
    <name evidence="1" type="ORF">BTO20_11435</name>
</gene>
<dbReference type="KEGG" id="mdx:BTO20_11435"/>
<dbReference type="InterPro" id="IPR027417">
    <property type="entry name" value="P-loop_NTPase"/>
</dbReference>
<proteinExistence type="predicted"/>
<evidence type="ECO:0000313" key="1">
    <source>
        <dbReference type="EMBL" id="ART69113.1"/>
    </source>
</evidence>
<sequence>MVIPEGIVTSVFPRVQKRLNDVGVFFDPWQQGAGTVALGCREDGKFAASIGGACGSIPRQVGKTYFVSRLELGLCLEFPEWKCAWTSHHNRTTTNTFRSVQGLVRRKQIAPFLAPNGIRTTNGEQEIRFANGSIMMFGAREQGFGRGLDELDSEVFDEAQILTLKALEDMVPATNQARNPHGGLLFFLGTPPRPSDPGEAFTAKREQALSGKSKNIFWFEFSADPDSKPDDVSQYRIMNPSFPHRTPLEAMERMRENIPDDESWNREARGIWPKSGMDVIDYARWMSLLNASVEPPDRVVMAVAVAQDRSWSCIAVAGEVMVGDEARTLVMCQSVPGIGGVATKVAELKGERNVAEVVLVGAQANALQPDFVQAGIEFETLNGSGEAASCAAFQEAVKNGGLVHLGQVQLDKAVKNARTRMSGESERWDRKDAKVDDSPLVAVSGAFYRWGLQPAAVEVWEPLWT</sequence>